<feature type="compositionally biased region" description="Basic and acidic residues" evidence="1">
    <location>
        <begin position="97"/>
        <end position="107"/>
    </location>
</feature>
<organism evidence="3 4">
    <name type="scientific">Methylobacterium durans</name>
    <dbReference type="NCBI Taxonomy" id="2202825"/>
    <lineage>
        <taxon>Bacteria</taxon>
        <taxon>Pseudomonadati</taxon>
        <taxon>Pseudomonadota</taxon>
        <taxon>Alphaproteobacteria</taxon>
        <taxon>Hyphomicrobiales</taxon>
        <taxon>Methylobacteriaceae</taxon>
        <taxon>Methylobacterium</taxon>
    </lineage>
</organism>
<evidence type="ECO:0000256" key="1">
    <source>
        <dbReference type="SAM" id="MobiDB-lite"/>
    </source>
</evidence>
<protein>
    <submittedName>
        <fullName evidence="3">Photosystem reaction center subunit H</fullName>
    </submittedName>
</protein>
<reference evidence="4" key="1">
    <citation type="submission" date="2018-05" db="EMBL/GenBank/DDBJ databases">
        <title>Complete Genome Sequence of Methylobacterium sp. 17SD2-17.</title>
        <authorList>
            <person name="Srinivasan S."/>
        </authorList>
    </citation>
    <scope>NUCLEOTIDE SEQUENCE [LARGE SCALE GENOMIC DNA]</scope>
    <source>
        <strain evidence="4">17SD2-17</strain>
    </source>
</reference>
<dbReference type="AlphaFoldDB" id="A0A2U8W7M1"/>
<evidence type="ECO:0000313" key="3">
    <source>
        <dbReference type="EMBL" id="AWN42105.1"/>
    </source>
</evidence>
<accession>A0A2U8W7M1</accession>
<dbReference type="Proteomes" id="UP000245926">
    <property type="component" value="Chromosome"/>
</dbReference>
<name>A0A2U8W7M1_9HYPH</name>
<dbReference type="EMBL" id="CP029550">
    <property type="protein sequence ID" value="AWN42105.1"/>
    <property type="molecule type" value="Genomic_DNA"/>
</dbReference>
<proteinExistence type="predicted"/>
<keyword evidence="2" id="KW-0732">Signal</keyword>
<dbReference type="OrthoDB" id="8287480at2"/>
<feature type="signal peptide" evidence="2">
    <location>
        <begin position="1"/>
        <end position="18"/>
    </location>
</feature>
<gene>
    <name evidence="3" type="ORF">DK389_18380</name>
</gene>
<dbReference type="RefSeq" id="WP_109891661.1">
    <property type="nucleotide sequence ID" value="NZ_CP029550.1"/>
</dbReference>
<evidence type="ECO:0000313" key="4">
    <source>
        <dbReference type="Proteomes" id="UP000245926"/>
    </source>
</evidence>
<feature type="chain" id="PRO_5016026789" evidence="2">
    <location>
        <begin position="19"/>
        <end position="123"/>
    </location>
</feature>
<dbReference type="KEGG" id="mets:DK389_18380"/>
<evidence type="ECO:0000256" key="2">
    <source>
        <dbReference type="SAM" id="SignalP"/>
    </source>
</evidence>
<keyword evidence="4" id="KW-1185">Reference proteome</keyword>
<sequence length="123" mass="13323">MKRLTLLPLLLLAVPAEAACDIKGIGLEDQIAKKSELRESANKQTVRDLRTLRDAAIVLDAYKYGAECERLVEIVKALAANPEKAIEQGGDTDEEKAESVEETREPKGPPVAAESAKDPAKAR</sequence>
<feature type="region of interest" description="Disordered" evidence="1">
    <location>
        <begin position="83"/>
        <end position="123"/>
    </location>
</feature>